<dbReference type="Gene3D" id="3.60.10.10">
    <property type="entry name" value="Endonuclease/exonuclease/phosphatase"/>
    <property type="match status" value="1"/>
</dbReference>
<dbReference type="InterPro" id="IPR026960">
    <property type="entry name" value="RVT-Znf"/>
</dbReference>
<dbReference type="Pfam" id="PF03372">
    <property type="entry name" value="Exo_endo_phos"/>
    <property type="match status" value="1"/>
</dbReference>
<dbReference type="InterPro" id="IPR002156">
    <property type="entry name" value="RNaseH_domain"/>
</dbReference>
<dbReference type="Pfam" id="PF00078">
    <property type="entry name" value="RVT_1"/>
    <property type="match status" value="1"/>
</dbReference>
<comment type="caution">
    <text evidence="3">The sequence shown here is derived from an EMBL/GenBank/DDBJ whole genome shotgun (WGS) entry which is preliminary data.</text>
</comment>
<dbReference type="GO" id="GO:0003676">
    <property type="term" value="F:nucleic acid binding"/>
    <property type="evidence" value="ECO:0007669"/>
    <property type="project" value="InterPro"/>
</dbReference>
<dbReference type="Pfam" id="PF13966">
    <property type="entry name" value="zf-RVT"/>
    <property type="match status" value="1"/>
</dbReference>
<dbReference type="GO" id="GO:0004523">
    <property type="term" value="F:RNA-DNA hybrid ribonuclease activity"/>
    <property type="evidence" value="ECO:0007669"/>
    <property type="project" value="InterPro"/>
</dbReference>
<dbReference type="SUPFAM" id="SSF56672">
    <property type="entry name" value="DNA/RNA polymerases"/>
    <property type="match status" value="1"/>
</dbReference>
<evidence type="ECO:0000313" key="4">
    <source>
        <dbReference type="Proteomes" id="UP000467841"/>
    </source>
</evidence>
<gene>
    <name evidence="3" type="ORF">MERR_LOCUS40608</name>
</gene>
<dbReference type="InterPro" id="IPR052343">
    <property type="entry name" value="Retrotransposon-Effector_Assoc"/>
</dbReference>
<dbReference type="InterPro" id="IPR000477">
    <property type="entry name" value="RT_dom"/>
</dbReference>
<dbReference type="EMBL" id="CACVBM020001529">
    <property type="protein sequence ID" value="CAA7053372.1"/>
    <property type="molecule type" value="Genomic_DNA"/>
</dbReference>
<evidence type="ECO:0000256" key="1">
    <source>
        <dbReference type="SAM" id="Coils"/>
    </source>
</evidence>
<accession>A0A6D2KN38</accession>
<dbReference type="PANTHER" id="PTHR46890">
    <property type="entry name" value="NON-LTR RETROLELEMENT REVERSE TRANSCRIPTASE-LIKE PROTEIN-RELATED"/>
    <property type="match status" value="1"/>
</dbReference>
<reference evidence="3" key="1">
    <citation type="submission" date="2020-01" db="EMBL/GenBank/DDBJ databases">
        <authorList>
            <person name="Mishra B."/>
        </authorList>
    </citation>
    <scope>NUCLEOTIDE SEQUENCE [LARGE SCALE GENOMIC DNA]</scope>
</reference>
<dbReference type="PROSITE" id="PS50878">
    <property type="entry name" value="RT_POL"/>
    <property type="match status" value="1"/>
</dbReference>
<dbReference type="OrthoDB" id="685164at2759"/>
<evidence type="ECO:0000259" key="2">
    <source>
        <dbReference type="PROSITE" id="PS50878"/>
    </source>
</evidence>
<dbReference type="Pfam" id="PF13456">
    <property type="entry name" value="RVT_3"/>
    <property type="match status" value="1"/>
</dbReference>
<keyword evidence="1" id="KW-0175">Coiled coil</keyword>
<dbReference type="InterPro" id="IPR036691">
    <property type="entry name" value="Endo/exonu/phosph_ase_sf"/>
</dbReference>
<dbReference type="InterPro" id="IPR043502">
    <property type="entry name" value="DNA/RNA_pol_sf"/>
</dbReference>
<dbReference type="PANTHER" id="PTHR46890:SF48">
    <property type="entry name" value="RNA-DIRECTED DNA POLYMERASE"/>
    <property type="match status" value="1"/>
</dbReference>
<sequence length="1447" mass="166680">MGLAAPTCSRWTGNRIHVMILDLSLVGKFMWEHIGWLLGEVNVSDMSSGNSWFWLLRLLLKLYINLRMFRDIYRGVQTEMWDAYNCFLPLDQTELVIWMWCHNKWSQRCFNGSSISRWGNWCLGWDRCKMEFNSGPHSVQMRSRWAWHMNLPMWKRVYIFGFESRQVFRGNRSLDSYWGTNRGKWWLLDTPEGLGFPTEGWLVSHATGFRRKLYKNFRFGLDLACLDRHLDSPVNYGKQSLAIKRNSTRDGGCDFLWVEGGTANRKRLRGIVAKFWSMMWERKIDNVLILIDHFGWRIDGDTSSEKYRLGPDKAGIPNFWTFCYMLWREWCDLFCGSIQGGFGLIWKIRMGHGVVGMARGTDLPRNNKHRFNEGTQLELSSGTDWCEWGLALFYNNTSDVSVVYSNKRIIDIEAREGSDICMSFVYGDPVVKLHDLVWERITRIGTTRTEPWFLIGDFNEITGNHEKQGGALRQASSFIPFNLMISDCGFVEFPSRGNTLSWRGRRRVKIVRCHLDRALATEEWHDRFPVSYVEYLPMIGSDHRPIVATLDSKITKRRKQFRFDKRWIGLEGLLESIDRGWNHTRAGGLPDVVDRIGNCRHEISIWRKENQPYGRQKIAELQRALEEVQDDDNSTQEELMDITNKLKEAYRDEEEYWKQKMDFTGVLENLPQQITTQENAVLTRPATETEVREALFMMHSEKAPGPDGMTALFFQRSWHIIKRDIVELGNKFLTAGVFDERLNMTHICLIPKTGRPIMMTELRPISLCNVGYKIISKVLCHRLKVLLPRLISETQSAFVPGRLISDNILIAQEMFHGLRTNKSCKGKYMAVKTDMSKAYERVEWNFIEALMRKMGFAEQWISLVMRCITSVKYRVLLNGQPRGVIILHRGLRQGDPLSPYLFILCTEVLITNLKKAEELKRITGLKVAMASPPVSHLLFADDSLFFCKANGDESRVLLQILKDYGKTSGQQINFGKSSIQFGHTVEEGVRAEIHQTLGITNVGGVGNYLGIPESIGGAKTKIFSFLIDRQQQRINGWNSKWLSKGGKEVLMKSVVSAMPTHVMACFRLPKGVTNKLSSAVSNFWWSNNGQTRGMHWLAWKKLCRHKNDGGLGFRVIEDFNTALLAKQLWRLIDYPDSLFARVFKGRYYQNATPLDPFRSYSASYGWQTSRPRPATGTGRNFYPHLRVSELINPSIATWNLPLLNQLFDSTDVARIIGIPTSNVTRPDSLGWFFMKSDRYTVKSGYMVTQQSLEEATPTFFGLDTRGLQEHVWKIKCTQKLQHFLWQALTGCIAVGARLRSRGMQVDPQCMRCGMAPETVISNVDLDPNEIIIKAEAESIAWAKAQERLQQAHTETHGEVLLSGDICQVDGAWKETDRRAGLGWYYFNTDTLEKLMGTCNLRRGISALQTEFEALIWAMQCMLWKNKLIMVFQKDCSDVVKMVSKPEE</sequence>
<dbReference type="Proteomes" id="UP000467841">
    <property type="component" value="Unassembled WGS sequence"/>
</dbReference>
<organism evidence="3 4">
    <name type="scientific">Microthlaspi erraticum</name>
    <dbReference type="NCBI Taxonomy" id="1685480"/>
    <lineage>
        <taxon>Eukaryota</taxon>
        <taxon>Viridiplantae</taxon>
        <taxon>Streptophyta</taxon>
        <taxon>Embryophyta</taxon>
        <taxon>Tracheophyta</taxon>
        <taxon>Spermatophyta</taxon>
        <taxon>Magnoliopsida</taxon>
        <taxon>eudicotyledons</taxon>
        <taxon>Gunneridae</taxon>
        <taxon>Pentapetalae</taxon>
        <taxon>rosids</taxon>
        <taxon>malvids</taxon>
        <taxon>Brassicales</taxon>
        <taxon>Brassicaceae</taxon>
        <taxon>Coluteocarpeae</taxon>
        <taxon>Microthlaspi</taxon>
    </lineage>
</organism>
<proteinExistence type="predicted"/>
<dbReference type="InterPro" id="IPR005135">
    <property type="entry name" value="Endo/exonuclease/phosphatase"/>
</dbReference>
<dbReference type="SUPFAM" id="SSF56219">
    <property type="entry name" value="DNase I-like"/>
    <property type="match status" value="1"/>
</dbReference>
<keyword evidence="4" id="KW-1185">Reference proteome</keyword>
<protein>
    <recommendedName>
        <fullName evidence="2">Reverse transcriptase domain-containing protein</fullName>
    </recommendedName>
</protein>
<feature type="coiled-coil region" evidence="1">
    <location>
        <begin position="618"/>
        <end position="645"/>
    </location>
</feature>
<name>A0A6D2KN38_9BRAS</name>
<feature type="domain" description="Reverse transcriptase" evidence="2">
    <location>
        <begin position="731"/>
        <end position="1001"/>
    </location>
</feature>
<dbReference type="CDD" id="cd01650">
    <property type="entry name" value="RT_nLTR_like"/>
    <property type="match status" value="1"/>
</dbReference>
<evidence type="ECO:0000313" key="3">
    <source>
        <dbReference type="EMBL" id="CAA7053372.1"/>
    </source>
</evidence>